<proteinExistence type="predicted"/>
<feature type="compositionally biased region" description="Acidic residues" evidence="1">
    <location>
        <begin position="99"/>
        <end position="109"/>
    </location>
</feature>
<dbReference type="AlphaFoldDB" id="A0A1J1GNL1"/>
<evidence type="ECO:0000313" key="2">
    <source>
        <dbReference type="EMBL" id="CRG93870.1"/>
    </source>
</evidence>
<dbReference type="InterPro" id="IPR029058">
    <property type="entry name" value="AB_hydrolase_fold"/>
</dbReference>
<feature type="compositionally biased region" description="Acidic residues" evidence="1">
    <location>
        <begin position="75"/>
        <end position="89"/>
    </location>
</feature>
<keyword evidence="2" id="KW-0808">Transferase</keyword>
<dbReference type="Proteomes" id="UP000220797">
    <property type="component" value="Unassembled WGS sequence"/>
</dbReference>
<evidence type="ECO:0000313" key="3">
    <source>
        <dbReference type="Proteomes" id="UP000220797"/>
    </source>
</evidence>
<feature type="compositionally biased region" description="Basic and acidic residues" evidence="1">
    <location>
        <begin position="168"/>
        <end position="203"/>
    </location>
</feature>
<sequence length="723" mass="83377">EEEVDKEEGEVDKEEGEVDKEEGEVDREEEEVDREEEEVDTKEGKVEKEAGEIDRETGEIDRETGEIEKEAGEVDREEGEVDKEEEEVEKEAGEVEKEAVEEDREEGEVDKEAGEIDRETGEIEKEAGEVDKEAAEVDREEGEVDRGEGKVDRETGEIEKEEIEVDREEGKVDRETGEIEKEAGEVEKEVGEVDRETGEIEKEAGVEKEVGEVEKEAGEIDRETGEIEKEKVDRNPRGVDKEKTELENLKLNAQIKKRIPIEEVIKQIGEKYEYVEKLKGYIKANAKKNEAYINDKYDSEISNPTTYLIPGVGGSTLIAQYKNAQINSCGKNTLNSKPFRIWLSLGRLFSIISNIYCTFDTLRLSYDEETNLYYNQKGVIIRTEKYGSLKGVDYLDYFSNTGIRLTRYFNFLSSRFISNGYVDGDSIVGAPYDWRYPLYQQNFEVLKAHIEYSYEMRKTKINLIGHSLGGLYINYFLTRKVDKEWKEKYLNCVIYMNSPFKGSFKTIRALLHGNRDMISFSLSKLAKLSISEGMMKAIGNSIGSLFDLIPYREYYEYDQIVVLMNLDSTPVDQEKIQFLIKSCGLYNQECYTKREDVKLQVFTLSNWHTLLNDELRIRYEKYSPYVDKKFSMDHGIPIYCVYSTDKKKTTEHVLFFQSPDLNKEPYLYFGEGDGTVPLESLKACNNFFNAKEAKHLQNVNHSGILHNSDAAKYIYSKAHVTYE</sequence>
<dbReference type="Pfam" id="PF02450">
    <property type="entry name" value="LCAT"/>
    <property type="match status" value="1"/>
</dbReference>
<dbReference type="VEuPathDB" id="PlasmoDB:PGAL8A_00157800"/>
<reference evidence="2" key="1">
    <citation type="submission" date="2015-04" db="EMBL/GenBank/DDBJ databases">
        <authorList>
            <consortium name="Pathogen Informatics"/>
        </authorList>
    </citation>
    <scope>NUCLEOTIDE SEQUENCE [LARGE SCALE GENOMIC DNA]</scope>
    <source>
        <strain evidence="2">8A</strain>
    </source>
</reference>
<dbReference type="InterPro" id="IPR003386">
    <property type="entry name" value="LACT/PDAT_acylTrfase"/>
</dbReference>
<gene>
    <name evidence="2" type="primary">PL</name>
    <name evidence="2" type="ORF">PGAL8A_00157800</name>
</gene>
<keyword evidence="3" id="KW-1185">Reference proteome</keyword>
<organism evidence="2 3">
    <name type="scientific">Plasmodium gallinaceum</name>
    <dbReference type="NCBI Taxonomy" id="5849"/>
    <lineage>
        <taxon>Eukaryota</taxon>
        <taxon>Sar</taxon>
        <taxon>Alveolata</taxon>
        <taxon>Apicomplexa</taxon>
        <taxon>Aconoidasida</taxon>
        <taxon>Haemosporida</taxon>
        <taxon>Plasmodiidae</taxon>
        <taxon>Plasmodium</taxon>
        <taxon>Plasmodium (Haemamoeba)</taxon>
    </lineage>
</organism>
<accession>A0A1J1GNL1</accession>
<dbReference type="EMBL" id="CVMV01000019">
    <property type="protein sequence ID" value="CRG93870.1"/>
    <property type="molecule type" value="Genomic_DNA"/>
</dbReference>
<dbReference type="Gene3D" id="3.40.50.1820">
    <property type="entry name" value="alpha/beta hydrolase"/>
    <property type="match status" value="2"/>
</dbReference>
<dbReference type="RefSeq" id="XP_028526691.1">
    <property type="nucleotide sequence ID" value="XM_028675129.1"/>
</dbReference>
<feature type="compositionally biased region" description="Acidic residues" evidence="1">
    <location>
        <begin position="1"/>
        <end position="40"/>
    </location>
</feature>
<keyword evidence="2" id="KW-0012">Acyltransferase</keyword>
<feature type="compositionally biased region" description="Basic and acidic residues" evidence="1">
    <location>
        <begin position="144"/>
        <end position="158"/>
    </location>
</feature>
<feature type="region of interest" description="Disordered" evidence="1">
    <location>
        <begin position="1"/>
        <end position="203"/>
    </location>
</feature>
<dbReference type="OrthoDB" id="190846at2759"/>
<dbReference type="PANTHER" id="PTHR11440">
    <property type="entry name" value="LECITHIN-CHOLESTEROL ACYLTRANSFERASE-RELATED"/>
    <property type="match status" value="1"/>
</dbReference>
<dbReference type="GO" id="GO:0004607">
    <property type="term" value="F:phosphatidylcholine-sterol O-acyltransferase activity"/>
    <property type="evidence" value="ECO:0007669"/>
    <property type="project" value="UniProtKB-EC"/>
</dbReference>
<dbReference type="OMA" id="NPTTYLI"/>
<feature type="compositionally biased region" description="Basic and acidic residues" evidence="1">
    <location>
        <begin position="41"/>
        <end position="74"/>
    </location>
</feature>
<feature type="non-terminal residue" evidence="2">
    <location>
        <position position="1"/>
    </location>
</feature>
<dbReference type="GO" id="GO:0006629">
    <property type="term" value="P:lipid metabolic process"/>
    <property type="evidence" value="ECO:0007669"/>
    <property type="project" value="InterPro"/>
</dbReference>
<comment type="caution">
    <text evidence="2">The sequence shown here is derived from an EMBL/GenBank/DDBJ whole genome shotgun (WGS) entry which is preliminary data.</text>
</comment>
<protein>
    <submittedName>
        <fullName evidence="2">Phospholipase, putative</fullName>
        <ecNumber evidence="2">2.3.1.43</ecNumber>
    </submittedName>
</protein>
<feature type="compositionally biased region" description="Basic and acidic residues" evidence="1">
    <location>
        <begin position="110"/>
        <end position="137"/>
    </location>
</feature>
<dbReference type="SUPFAM" id="SSF53474">
    <property type="entry name" value="alpha/beta-Hydrolases"/>
    <property type="match status" value="1"/>
</dbReference>
<dbReference type="GeneID" id="39730103"/>
<name>A0A1J1GNL1_PLAGA</name>
<dbReference type="EC" id="2.3.1.43" evidence="2"/>
<evidence type="ECO:0000256" key="1">
    <source>
        <dbReference type="SAM" id="MobiDB-lite"/>
    </source>
</evidence>